<evidence type="ECO:0000256" key="6">
    <source>
        <dbReference type="ARBA" id="ARBA00022801"/>
    </source>
</evidence>
<dbReference type="SUPFAM" id="SSF50494">
    <property type="entry name" value="Trypsin-like serine proteases"/>
    <property type="match status" value="1"/>
</dbReference>
<dbReference type="InterPro" id="IPR043504">
    <property type="entry name" value="Peptidase_S1_PA_chymotrypsin"/>
</dbReference>
<evidence type="ECO:0000256" key="7">
    <source>
        <dbReference type="ARBA" id="ARBA00022825"/>
    </source>
</evidence>
<evidence type="ECO:0000256" key="2">
    <source>
        <dbReference type="ARBA" id="ARBA00022525"/>
    </source>
</evidence>
<dbReference type="Gene3D" id="2.40.10.10">
    <property type="entry name" value="Trypsin-like serine proteases"/>
    <property type="match status" value="1"/>
</dbReference>
<feature type="non-terminal residue" evidence="16">
    <location>
        <position position="1"/>
    </location>
</feature>
<evidence type="ECO:0000256" key="12">
    <source>
        <dbReference type="ARBA" id="ARBA00038868"/>
    </source>
</evidence>
<evidence type="ECO:0000256" key="10">
    <source>
        <dbReference type="ARBA" id="ARBA00024195"/>
    </source>
</evidence>
<evidence type="ECO:0000259" key="15">
    <source>
        <dbReference type="PROSITE" id="PS50240"/>
    </source>
</evidence>
<evidence type="ECO:0000256" key="8">
    <source>
        <dbReference type="ARBA" id="ARBA00023145"/>
    </source>
</evidence>
<dbReference type="InterPro" id="IPR001314">
    <property type="entry name" value="Peptidase_S1A"/>
</dbReference>
<dbReference type="GO" id="GO:0004252">
    <property type="term" value="F:serine-type endopeptidase activity"/>
    <property type="evidence" value="ECO:0007669"/>
    <property type="project" value="UniProtKB-EC"/>
</dbReference>
<keyword evidence="5" id="KW-0222">Digestion</keyword>
<dbReference type="SMART" id="SM00020">
    <property type="entry name" value="Tryp_SPc"/>
    <property type="match status" value="1"/>
</dbReference>
<dbReference type="VEuPathDB" id="VectorBase:AAQUA_010867"/>
<dbReference type="GO" id="GO:0007586">
    <property type="term" value="P:digestion"/>
    <property type="evidence" value="ECO:0007669"/>
    <property type="project" value="UniProtKB-KW"/>
</dbReference>
<proteinExistence type="evidence at transcript level"/>
<feature type="transmembrane region" description="Helical" evidence="14">
    <location>
        <begin position="49"/>
        <end position="70"/>
    </location>
</feature>
<dbReference type="InterPro" id="IPR001254">
    <property type="entry name" value="Trypsin_dom"/>
</dbReference>
<organism evidence="16">
    <name type="scientific">Anopheles aquasalis</name>
    <name type="common">Malaria mosquito</name>
    <dbReference type="NCBI Taxonomy" id="42839"/>
    <lineage>
        <taxon>Eukaryota</taxon>
        <taxon>Metazoa</taxon>
        <taxon>Ecdysozoa</taxon>
        <taxon>Arthropoda</taxon>
        <taxon>Hexapoda</taxon>
        <taxon>Insecta</taxon>
        <taxon>Pterygota</taxon>
        <taxon>Neoptera</taxon>
        <taxon>Endopterygota</taxon>
        <taxon>Diptera</taxon>
        <taxon>Nematocera</taxon>
        <taxon>Culicoidea</taxon>
        <taxon>Culicidae</taxon>
        <taxon>Anophelinae</taxon>
        <taxon>Anopheles</taxon>
    </lineage>
</organism>
<accession>T1DJF4</accession>
<dbReference type="GO" id="GO:0005576">
    <property type="term" value="C:extracellular region"/>
    <property type="evidence" value="ECO:0007669"/>
    <property type="project" value="UniProtKB-SubCell"/>
</dbReference>
<keyword evidence="4" id="KW-0732">Signal</keyword>
<reference evidence="16" key="1">
    <citation type="submission" date="2013-07" db="EMBL/GenBank/DDBJ databases">
        <title>Transcriptome sequencing and developmental regulation of gene expression in Anopheles aquasalis.</title>
        <authorList>
            <consortium name="Brazilian Malaria Network (MCT/CNPq/MS/SCTIE/DECIT/PRONEX 555648/2009-5) and Research Network on Bioactive Molecules from Arthropod Vectors (NAP-MOBIARVE"/>
            <consortium name="University of Sao Paulo)"/>
            <person name="Marinotti O."/>
            <person name="Ribeiro J.M.C."/>
            <person name="Costa-da-Silva A.L."/>
            <person name="Silva M.C.P."/>
            <person name="Lopes A.R."/>
            <person name="Barros M.S."/>
            <person name="Sa-Nunes A."/>
            <person name="Konjin B.B."/>
            <person name="Carvalho E."/>
            <person name="Suesdek L."/>
            <person name="Silva-Neto M.A.C."/>
            <person name="Capurro M.L."/>
        </authorList>
    </citation>
    <scope>NUCLEOTIDE SEQUENCE</scope>
    <source>
        <tissue evidence="16">Whole body</tissue>
    </source>
</reference>
<dbReference type="AlphaFoldDB" id="T1DJF4"/>
<evidence type="ECO:0000256" key="4">
    <source>
        <dbReference type="ARBA" id="ARBA00022729"/>
    </source>
</evidence>
<dbReference type="InterPro" id="IPR018114">
    <property type="entry name" value="TRYPSIN_HIS"/>
</dbReference>
<dbReference type="FunFam" id="2.40.10.10:FF:000077">
    <property type="entry name" value="Predicted protein"/>
    <property type="match status" value="1"/>
</dbReference>
<dbReference type="PRINTS" id="PR00722">
    <property type="entry name" value="CHYMOTRYPSIN"/>
</dbReference>
<evidence type="ECO:0000256" key="5">
    <source>
        <dbReference type="ARBA" id="ARBA00022757"/>
    </source>
</evidence>
<dbReference type="InterPro" id="IPR009003">
    <property type="entry name" value="Peptidase_S1_PA"/>
</dbReference>
<dbReference type="PROSITE" id="PS00135">
    <property type="entry name" value="TRYPSIN_SER"/>
    <property type="match status" value="1"/>
</dbReference>
<evidence type="ECO:0000313" key="16">
    <source>
        <dbReference type="EMBL" id="JAB00105.1"/>
    </source>
</evidence>
<name>T1DJF4_ANOAQ</name>
<evidence type="ECO:0000256" key="14">
    <source>
        <dbReference type="SAM" id="Phobius"/>
    </source>
</evidence>
<keyword evidence="3 13" id="KW-0645">Protease</keyword>
<comment type="catalytic activity">
    <reaction evidence="11">
        <text>Preferential cleavage: Arg-|-Xaa, Lys-|-Xaa.</text>
        <dbReference type="EC" id="3.4.21.4"/>
    </reaction>
</comment>
<dbReference type="GO" id="GO:0006508">
    <property type="term" value="P:proteolysis"/>
    <property type="evidence" value="ECO:0007669"/>
    <property type="project" value="UniProtKB-KW"/>
</dbReference>
<evidence type="ECO:0000256" key="1">
    <source>
        <dbReference type="ARBA" id="ARBA00004613"/>
    </source>
</evidence>
<keyword evidence="14" id="KW-0472">Membrane</keyword>
<evidence type="ECO:0000256" key="9">
    <source>
        <dbReference type="ARBA" id="ARBA00023157"/>
    </source>
</evidence>
<keyword evidence="7 13" id="KW-0720">Serine protease</keyword>
<dbReference type="EC" id="3.4.21.4" evidence="12"/>
<keyword evidence="6 13" id="KW-0378">Hydrolase</keyword>
<keyword evidence="14" id="KW-1133">Transmembrane helix</keyword>
<evidence type="ECO:0000256" key="13">
    <source>
        <dbReference type="RuleBase" id="RU363034"/>
    </source>
</evidence>
<dbReference type="PROSITE" id="PS50240">
    <property type="entry name" value="TRYPSIN_DOM"/>
    <property type="match status" value="1"/>
</dbReference>
<dbReference type="Pfam" id="PF00089">
    <property type="entry name" value="Trypsin"/>
    <property type="match status" value="1"/>
</dbReference>
<dbReference type="InterPro" id="IPR050430">
    <property type="entry name" value="Peptidase_S1"/>
</dbReference>
<keyword evidence="8" id="KW-0865">Zymogen</keyword>
<dbReference type="EMBL" id="GAMD01001486">
    <property type="protein sequence ID" value="JAB00105.1"/>
    <property type="molecule type" value="mRNA"/>
</dbReference>
<dbReference type="PROSITE" id="PS00134">
    <property type="entry name" value="TRYPSIN_HIS"/>
    <property type="match status" value="1"/>
</dbReference>
<comment type="similarity">
    <text evidence="10">Belongs to the peptidase S1 family. CLIP subfamily.</text>
</comment>
<feature type="domain" description="Peptidase S1" evidence="15">
    <location>
        <begin position="84"/>
        <end position="313"/>
    </location>
</feature>
<protein>
    <recommendedName>
        <fullName evidence="12">trypsin</fullName>
        <ecNumber evidence="12">3.4.21.4</ecNumber>
    </recommendedName>
</protein>
<evidence type="ECO:0000256" key="11">
    <source>
        <dbReference type="ARBA" id="ARBA00036320"/>
    </source>
</evidence>
<sequence length="314" mass="33706">ILWIIKLSYLRDNSVIFLESSKPTTIGGPSGAELQSKPILETVDPMAKLFLLAACALLIAATAVSGRAAAGGADPRGRRRAGQIVGGFAIDITDAPYQVALLHNGRFDCGGSIISPNWILTAAHCTHGIPSRELSVRAGSSFRNRGDDIHRSERVVEHPDYDPETTDFDYALIELASPLELDGLTKRAIELQHEDDTGPEEDEQAMVSGWGATKDRYTSNRVLRATFVPILAQSDCERAYSKIGTGLITENMLCAGYYYGGHDSCQGDSGGPLVVDDVQVGVVSWGSGCGVATLPGVYARVALAREWIREVSQV</sequence>
<dbReference type="InterPro" id="IPR033116">
    <property type="entry name" value="TRYPSIN_SER"/>
</dbReference>
<keyword evidence="14" id="KW-0812">Transmembrane</keyword>
<dbReference type="PANTHER" id="PTHR24276:SF97">
    <property type="entry name" value="GH13245P2-RELATED"/>
    <property type="match status" value="1"/>
</dbReference>
<evidence type="ECO:0000256" key="3">
    <source>
        <dbReference type="ARBA" id="ARBA00022670"/>
    </source>
</evidence>
<dbReference type="CDD" id="cd00190">
    <property type="entry name" value="Tryp_SPc"/>
    <property type="match status" value="1"/>
</dbReference>
<keyword evidence="9" id="KW-1015">Disulfide bond</keyword>
<dbReference type="PANTHER" id="PTHR24276">
    <property type="entry name" value="POLYSERASE-RELATED"/>
    <property type="match status" value="1"/>
</dbReference>
<comment type="subcellular location">
    <subcellularLocation>
        <location evidence="1">Secreted</location>
    </subcellularLocation>
</comment>
<keyword evidence="2" id="KW-0964">Secreted</keyword>